<dbReference type="Proteomes" id="UP000178197">
    <property type="component" value="Unassembled WGS sequence"/>
</dbReference>
<name>A0A1F8FE96_9BACT</name>
<organism evidence="1 2">
    <name type="scientific">Candidatus Yanofskybacteria bacterium RIFCSPHIGHO2_02_FULL_43_15c</name>
    <dbReference type="NCBI Taxonomy" id="1802679"/>
    <lineage>
        <taxon>Bacteria</taxon>
        <taxon>Candidatus Yanofskyibacteriota</taxon>
    </lineage>
</organism>
<evidence type="ECO:0000313" key="2">
    <source>
        <dbReference type="Proteomes" id="UP000178197"/>
    </source>
</evidence>
<dbReference type="EMBL" id="MGJT01000031">
    <property type="protein sequence ID" value="OGN11463.1"/>
    <property type="molecule type" value="Genomic_DNA"/>
</dbReference>
<gene>
    <name evidence="1" type="ORF">A3C71_02285</name>
</gene>
<reference evidence="1 2" key="1">
    <citation type="journal article" date="2016" name="Nat. Commun.">
        <title>Thousands of microbial genomes shed light on interconnected biogeochemical processes in an aquifer system.</title>
        <authorList>
            <person name="Anantharaman K."/>
            <person name="Brown C.T."/>
            <person name="Hug L.A."/>
            <person name="Sharon I."/>
            <person name="Castelle C.J."/>
            <person name="Probst A.J."/>
            <person name="Thomas B.C."/>
            <person name="Singh A."/>
            <person name="Wilkins M.J."/>
            <person name="Karaoz U."/>
            <person name="Brodie E.L."/>
            <person name="Williams K.H."/>
            <person name="Hubbard S.S."/>
            <person name="Banfield J.F."/>
        </authorList>
    </citation>
    <scope>NUCLEOTIDE SEQUENCE [LARGE SCALE GENOMIC DNA]</scope>
</reference>
<evidence type="ECO:0000313" key="1">
    <source>
        <dbReference type="EMBL" id="OGN11463.1"/>
    </source>
</evidence>
<accession>A0A1F8FE96</accession>
<sequence>MKNQFERSKPDATYESDREIIMSEIIDVQRKMDSLAQALQQAIKEGADSASLKESLDHNVDQLILLEGALRKLREISGPVSQEKDKELAAVN</sequence>
<proteinExistence type="predicted"/>
<protein>
    <submittedName>
        <fullName evidence="1">Uncharacterized protein</fullName>
    </submittedName>
</protein>
<dbReference type="AlphaFoldDB" id="A0A1F8FE96"/>
<comment type="caution">
    <text evidence="1">The sequence shown here is derived from an EMBL/GenBank/DDBJ whole genome shotgun (WGS) entry which is preliminary data.</text>
</comment>